<dbReference type="AlphaFoldDB" id="A0A0C9UAV2"/>
<protein>
    <recommendedName>
        <fullName evidence="6">Right handed beta helix domain-containing protein</fullName>
    </recommendedName>
</protein>
<organism evidence="4 5">
    <name type="scientific">Sphaerobolus stellatus (strain SS14)</name>
    <dbReference type="NCBI Taxonomy" id="990650"/>
    <lineage>
        <taxon>Eukaryota</taxon>
        <taxon>Fungi</taxon>
        <taxon>Dikarya</taxon>
        <taxon>Basidiomycota</taxon>
        <taxon>Agaricomycotina</taxon>
        <taxon>Agaricomycetes</taxon>
        <taxon>Phallomycetidae</taxon>
        <taxon>Geastrales</taxon>
        <taxon>Sphaerobolaceae</taxon>
        <taxon>Sphaerobolus</taxon>
    </lineage>
</organism>
<proteinExistence type="predicted"/>
<sequence>MVSFKLLTPLVLVTFVVAQSPPSLRPRVVSRAEAPPSVGRSTIRRDGCEPADPSNTVTARLNNLLTSGGAGYVLTLCQNQNYLITAPITFTASNQEIITQGLPTDDSRAMITVTGPAKGTGNLHTTAVMGTCANCDGIKLRHVQINGTRNGNPGVQGGANIEMGGNNAGQVVEFVHSFDPRAWSCLHITEGELQCNGAIVQNNDIGPCGSDAYGQWADGISISCADTIVRNNLVKSPTDGGIVIFGSPGTLVENNTIWIETVSYSLNTLLGGINMVDYTPWSGNYSNTVVRKNNIIGGLATDSLTSPDDTRGTNNGSAIIKIGIAIGPHTWFGNHYLAKVNEGGTVLDNQFEGAFGYAIALTSAYNFTVQGNTLVGNTSFIGSRGPNCSTTDQTPQSEPFVIQTTSVNGSNAQSDFANIVDGNSLICVVAPPGGDFWPFGKPHGSSSPPPIPGDESDGSDGSGSGSGGGGGGGSTSTKSSTGKKVGIAVGVVGGILFIAIIVWFSRRRARKFQVSG</sequence>
<feature type="region of interest" description="Disordered" evidence="1">
    <location>
        <begin position="438"/>
        <end position="481"/>
    </location>
</feature>
<keyword evidence="3" id="KW-0732">Signal</keyword>
<evidence type="ECO:0000256" key="3">
    <source>
        <dbReference type="SAM" id="SignalP"/>
    </source>
</evidence>
<keyword evidence="2" id="KW-0812">Transmembrane</keyword>
<name>A0A0C9UAV2_SPHS4</name>
<dbReference type="Gene3D" id="2.160.20.10">
    <property type="entry name" value="Single-stranded right-handed beta-helix, Pectin lyase-like"/>
    <property type="match status" value="1"/>
</dbReference>
<dbReference type="OrthoDB" id="2587928at2759"/>
<dbReference type="HOGENOM" id="CLU_037535_0_0_1"/>
<dbReference type="SUPFAM" id="SSF51126">
    <property type="entry name" value="Pectin lyase-like"/>
    <property type="match status" value="1"/>
</dbReference>
<keyword evidence="2" id="KW-1133">Transmembrane helix</keyword>
<dbReference type="EMBL" id="KN838039">
    <property type="protein sequence ID" value="KIJ22646.1"/>
    <property type="molecule type" value="Genomic_DNA"/>
</dbReference>
<feature type="region of interest" description="Disordered" evidence="1">
    <location>
        <begin position="30"/>
        <end position="52"/>
    </location>
</feature>
<feature type="signal peptide" evidence="3">
    <location>
        <begin position="1"/>
        <end position="18"/>
    </location>
</feature>
<evidence type="ECO:0000256" key="2">
    <source>
        <dbReference type="SAM" id="Phobius"/>
    </source>
</evidence>
<dbReference type="InterPro" id="IPR012334">
    <property type="entry name" value="Pectin_lyas_fold"/>
</dbReference>
<dbReference type="InterPro" id="IPR011050">
    <property type="entry name" value="Pectin_lyase_fold/virulence"/>
</dbReference>
<gene>
    <name evidence="4" type="ORF">M422DRAFT_57130</name>
</gene>
<evidence type="ECO:0008006" key="6">
    <source>
        <dbReference type="Google" id="ProtNLM"/>
    </source>
</evidence>
<evidence type="ECO:0000313" key="4">
    <source>
        <dbReference type="EMBL" id="KIJ22646.1"/>
    </source>
</evidence>
<keyword evidence="2" id="KW-0472">Membrane</keyword>
<dbReference type="SMART" id="SM00710">
    <property type="entry name" value="PbH1"/>
    <property type="match status" value="4"/>
</dbReference>
<keyword evidence="5" id="KW-1185">Reference proteome</keyword>
<reference evidence="4 5" key="1">
    <citation type="submission" date="2014-06" db="EMBL/GenBank/DDBJ databases">
        <title>Evolutionary Origins and Diversification of the Mycorrhizal Mutualists.</title>
        <authorList>
            <consortium name="DOE Joint Genome Institute"/>
            <consortium name="Mycorrhizal Genomics Consortium"/>
            <person name="Kohler A."/>
            <person name="Kuo A."/>
            <person name="Nagy L.G."/>
            <person name="Floudas D."/>
            <person name="Copeland A."/>
            <person name="Barry K.W."/>
            <person name="Cichocki N."/>
            <person name="Veneault-Fourrey C."/>
            <person name="LaButti K."/>
            <person name="Lindquist E.A."/>
            <person name="Lipzen A."/>
            <person name="Lundell T."/>
            <person name="Morin E."/>
            <person name="Murat C."/>
            <person name="Riley R."/>
            <person name="Ohm R."/>
            <person name="Sun H."/>
            <person name="Tunlid A."/>
            <person name="Henrissat B."/>
            <person name="Grigoriev I.V."/>
            <person name="Hibbett D.S."/>
            <person name="Martin F."/>
        </authorList>
    </citation>
    <scope>NUCLEOTIDE SEQUENCE [LARGE SCALE GENOMIC DNA]</scope>
    <source>
        <strain evidence="4 5">SS14</strain>
    </source>
</reference>
<feature type="transmembrane region" description="Helical" evidence="2">
    <location>
        <begin position="485"/>
        <end position="504"/>
    </location>
</feature>
<feature type="chain" id="PRO_5002204126" description="Right handed beta helix domain-containing protein" evidence="3">
    <location>
        <begin position="19"/>
        <end position="516"/>
    </location>
</feature>
<evidence type="ECO:0000313" key="5">
    <source>
        <dbReference type="Proteomes" id="UP000054279"/>
    </source>
</evidence>
<dbReference type="Proteomes" id="UP000054279">
    <property type="component" value="Unassembled WGS sequence"/>
</dbReference>
<feature type="compositionally biased region" description="Gly residues" evidence="1">
    <location>
        <begin position="460"/>
        <end position="474"/>
    </location>
</feature>
<dbReference type="InterPro" id="IPR006626">
    <property type="entry name" value="PbH1"/>
</dbReference>
<accession>A0A0C9UAV2</accession>
<evidence type="ECO:0000256" key="1">
    <source>
        <dbReference type="SAM" id="MobiDB-lite"/>
    </source>
</evidence>